<dbReference type="InterPro" id="IPR032710">
    <property type="entry name" value="NTF2-like_dom_sf"/>
</dbReference>
<sequence length="87" mass="10332">MRVTKIDQACRTAEEFTKLYYESLDKRRYAKIIYKNSGRIYHLQNIVFILLMPSQLQVANQLTFLVKVGGQVRYDDKNSKPFNYGYE</sequence>
<reference evidence="1 2" key="1">
    <citation type="journal article" date="2019" name="Philos. Trans. R. Soc. Lond., B, Biol. Sci.">
        <title>Ant behaviour and brain gene expression of defending hosts depend on the ecological success of the intruding social parasite.</title>
        <authorList>
            <person name="Kaur R."/>
            <person name="Stoldt M."/>
            <person name="Jongepier E."/>
            <person name="Feldmeyer B."/>
            <person name="Menzel F."/>
            <person name="Bornberg-Bauer E."/>
            <person name="Foitzik S."/>
        </authorList>
    </citation>
    <scope>NUCLEOTIDE SEQUENCE [LARGE SCALE GENOMIC DNA]</scope>
    <source>
        <tissue evidence="1">Whole body</tissue>
    </source>
</reference>
<keyword evidence="2" id="KW-1185">Reference proteome</keyword>
<dbReference type="SUPFAM" id="SSF54427">
    <property type="entry name" value="NTF2-like"/>
    <property type="match status" value="1"/>
</dbReference>
<dbReference type="Proteomes" id="UP000310200">
    <property type="component" value="Unassembled WGS sequence"/>
</dbReference>
<proteinExistence type="predicted"/>
<dbReference type="STRING" id="300112.A0A4S2L1I1"/>
<name>A0A4S2L1I1_9HYME</name>
<dbReference type="EMBL" id="QBLH01000808">
    <property type="protein sequence ID" value="TGZ54197.1"/>
    <property type="molecule type" value="Genomic_DNA"/>
</dbReference>
<dbReference type="AlphaFoldDB" id="A0A4S2L1I1"/>
<organism evidence="1 2">
    <name type="scientific">Temnothorax longispinosus</name>
    <dbReference type="NCBI Taxonomy" id="300112"/>
    <lineage>
        <taxon>Eukaryota</taxon>
        <taxon>Metazoa</taxon>
        <taxon>Ecdysozoa</taxon>
        <taxon>Arthropoda</taxon>
        <taxon>Hexapoda</taxon>
        <taxon>Insecta</taxon>
        <taxon>Pterygota</taxon>
        <taxon>Neoptera</taxon>
        <taxon>Endopterygota</taxon>
        <taxon>Hymenoptera</taxon>
        <taxon>Apocrita</taxon>
        <taxon>Aculeata</taxon>
        <taxon>Formicoidea</taxon>
        <taxon>Formicidae</taxon>
        <taxon>Myrmicinae</taxon>
        <taxon>Temnothorax</taxon>
    </lineage>
</organism>
<protein>
    <submittedName>
        <fullName evidence="1">NTF2-related export protein</fullName>
    </submittedName>
</protein>
<comment type="caution">
    <text evidence="1">The sequence shown here is derived from an EMBL/GenBank/DDBJ whole genome shotgun (WGS) entry which is preliminary data.</text>
</comment>
<evidence type="ECO:0000313" key="2">
    <source>
        <dbReference type="Proteomes" id="UP000310200"/>
    </source>
</evidence>
<accession>A0A4S2L1I1</accession>
<evidence type="ECO:0000313" key="1">
    <source>
        <dbReference type="EMBL" id="TGZ54197.1"/>
    </source>
</evidence>
<gene>
    <name evidence="1" type="ORF">DBV15_02441</name>
</gene>